<feature type="transmembrane region" description="Helical" evidence="8">
    <location>
        <begin position="323"/>
        <end position="341"/>
    </location>
</feature>
<name>A0A402DSU7_9CELL</name>
<dbReference type="CDD" id="cd06550">
    <property type="entry name" value="TM_ABC_iron-siderophores_like"/>
    <property type="match status" value="1"/>
</dbReference>
<evidence type="ECO:0000256" key="5">
    <source>
        <dbReference type="ARBA" id="ARBA00022692"/>
    </source>
</evidence>
<keyword evidence="10" id="KW-1185">Reference proteome</keyword>
<dbReference type="Gene3D" id="1.10.3470.10">
    <property type="entry name" value="ABC transporter involved in vitamin B12 uptake, BtuC"/>
    <property type="match status" value="1"/>
</dbReference>
<dbReference type="SUPFAM" id="SSF81345">
    <property type="entry name" value="ABC transporter involved in vitamin B12 uptake, BtuC"/>
    <property type="match status" value="1"/>
</dbReference>
<proteinExistence type="inferred from homology"/>
<evidence type="ECO:0000256" key="2">
    <source>
        <dbReference type="ARBA" id="ARBA00007935"/>
    </source>
</evidence>
<reference evidence="9 10" key="1">
    <citation type="submission" date="2019-01" db="EMBL/GenBank/DDBJ databases">
        <title>Draft genome sequence of Cellulomonas takizawaensis strain TKZ-21.</title>
        <authorList>
            <person name="Yamamura H."/>
            <person name="Hayashi T."/>
            <person name="Hamada M."/>
            <person name="Serisawa Y."/>
            <person name="Matsuyama K."/>
            <person name="Nakagawa Y."/>
            <person name="Otoguro M."/>
            <person name="Yanagida F."/>
            <person name="Hayakawa M."/>
        </authorList>
    </citation>
    <scope>NUCLEOTIDE SEQUENCE [LARGE SCALE GENOMIC DNA]</scope>
    <source>
        <strain evidence="9 10">NBRC12680</strain>
    </source>
</reference>
<feature type="transmembrane region" description="Helical" evidence="8">
    <location>
        <begin position="165"/>
        <end position="185"/>
    </location>
</feature>
<keyword evidence="4" id="KW-1003">Cell membrane</keyword>
<dbReference type="PANTHER" id="PTHR30472:SF1">
    <property type="entry name" value="FE(3+) DICITRATE TRANSPORT SYSTEM PERMEASE PROTEIN FECC-RELATED"/>
    <property type="match status" value="1"/>
</dbReference>
<comment type="subcellular location">
    <subcellularLocation>
        <location evidence="1">Cell membrane</location>
        <topology evidence="1">Multi-pass membrane protein</topology>
    </subcellularLocation>
</comment>
<dbReference type="GO" id="GO:0022857">
    <property type="term" value="F:transmembrane transporter activity"/>
    <property type="evidence" value="ECO:0007669"/>
    <property type="project" value="InterPro"/>
</dbReference>
<evidence type="ECO:0000256" key="8">
    <source>
        <dbReference type="SAM" id="Phobius"/>
    </source>
</evidence>
<feature type="transmembrane region" description="Helical" evidence="8">
    <location>
        <begin position="135"/>
        <end position="153"/>
    </location>
</feature>
<protein>
    <submittedName>
        <fullName evidence="9">Iron ABC transporter permease</fullName>
    </submittedName>
</protein>
<dbReference type="AlphaFoldDB" id="A0A402DSU7"/>
<evidence type="ECO:0000256" key="3">
    <source>
        <dbReference type="ARBA" id="ARBA00022448"/>
    </source>
</evidence>
<feature type="transmembrane region" description="Helical" evidence="8">
    <location>
        <begin position="80"/>
        <end position="97"/>
    </location>
</feature>
<dbReference type="PANTHER" id="PTHR30472">
    <property type="entry name" value="FERRIC ENTEROBACTIN TRANSPORT SYSTEM PERMEASE PROTEIN"/>
    <property type="match status" value="1"/>
</dbReference>
<organism evidence="9 10">
    <name type="scientific">Cellulomonas biazotea</name>
    <dbReference type="NCBI Taxonomy" id="1709"/>
    <lineage>
        <taxon>Bacteria</taxon>
        <taxon>Bacillati</taxon>
        <taxon>Actinomycetota</taxon>
        <taxon>Actinomycetes</taxon>
        <taxon>Micrococcales</taxon>
        <taxon>Cellulomonadaceae</taxon>
        <taxon>Cellulomonas</taxon>
    </lineage>
</organism>
<sequence length="348" mass="34732">MSAVAAARAPQAPHAPRVRGSRALLLTAGIVGAALLLVLAVGLSMAVGAKPVPLGDVWSALRHPDDSYVSTVVASRIPRTQLGVIVGAALAVAGVVIQGLTRNPLGDPGLLGVNAGASASVVLAIALLGPAVGRSVWAAIPGALLAAVAVYLIGSGGRRATPVRLVLAGAAVSAVLVALVEAVSLTQPQVFDSYRVWVVGSLAGRSPEVVGQVLPFVVAGVLLALLLARQLNALALGDESATSLGLHAGRTRLLGGLAATVLCAAAVAAVGPIAFVGLAVPHVVRSFTGSDHRWMLPYCALLGPVLLLASDVVGRVVARPGELMVGAVTAFVGAPFLIAAVRRGRVGV</sequence>
<keyword evidence="5 8" id="KW-0812">Transmembrane</keyword>
<comment type="similarity">
    <text evidence="2">Belongs to the binding-protein-dependent transport system permease family. FecCD subfamily.</text>
</comment>
<dbReference type="InterPro" id="IPR037294">
    <property type="entry name" value="ABC_BtuC-like"/>
</dbReference>
<dbReference type="RefSeq" id="WP_130781789.1">
    <property type="nucleotide sequence ID" value="NZ_BIMR01000181.1"/>
</dbReference>
<feature type="transmembrane region" description="Helical" evidence="8">
    <location>
        <begin position="253"/>
        <end position="275"/>
    </location>
</feature>
<keyword evidence="7 8" id="KW-0472">Membrane</keyword>
<dbReference type="GO" id="GO:0005886">
    <property type="term" value="C:plasma membrane"/>
    <property type="evidence" value="ECO:0007669"/>
    <property type="project" value="UniProtKB-SubCell"/>
</dbReference>
<dbReference type="Proteomes" id="UP000289954">
    <property type="component" value="Unassembled WGS sequence"/>
</dbReference>
<dbReference type="Pfam" id="PF01032">
    <property type="entry name" value="FecCD"/>
    <property type="match status" value="1"/>
</dbReference>
<comment type="caution">
    <text evidence="9">The sequence shown here is derived from an EMBL/GenBank/DDBJ whole genome shotgun (WGS) entry which is preliminary data.</text>
</comment>
<feature type="transmembrane region" description="Helical" evidence="8">
    <location>
        <begin position="109"/>
        <end position="129"/>
    </location>
</feature>
<evidence type="ECO:0000256" key="6">
    <source>
        <dbReference type="ARBA" id="ARBA00022989"/>
    </source>
</evidence>
<keyword evidence="6 8" id="KW-1133">Transmembrane helix</keyword>
<dbReference type="GO" id="GO:0033214">
    <property type="term" value="P:siderophore-iron import into cell"/>
    <property type="evidence" value="ECO:0007669"/>
    <property type="project" value="TreeGrafter"/>
</dbReference>
<evidence type="ECO:0000256" key="1">
    <source>
        <dbReference type="ARBA" id="ARBA00004651"/>
    </source>
</evidence>
<keyword evidence="3" id="KW-0813">Transport</keyword>
<dbReference type="OrthoDB" id="9782305at2"/>
<evidence type="ECO:0000313" key="10">
    <source>
        <dbReference type="Proteomes" id="UP000289954"/>
    </source>
</evidence>
<dbReference type="InterPro" id="IPR000522">
    <property type="entry name" value="ABC_transptr_permease_BtuC"/>
</dbReference>
<evidence type="ECO:0000256" key="4">
    <source>
        <dbReference type="ARBA" id="ARBA00022475"/>
    </source>
</evidence>
<evidence type="ECO:0000256" key="7">
    <source>
        <dbReference type="ARBA" id="ARBA00023136"/>
    </source>
</evidence>
<evidence type="ECO:0000313" key="9">
    <source>
        <dbReference type="EMBL" id="GCE77185.1"/>
    </source>
</evidence>
<feature type="transmembrane region" description="Helical" evidence="8">
    <location>
        <begin position="209"/>
        <end position="228"/>
    </location>
</feature>
<dbReference type="FunFam" id="1.10.3470.10:FF:000001">
    <property type="entry name" value="Vitamin B12 ABC transporter permease BtuC"/>
    <property type="match status" value="1"/>
</dbReference>
<dbReference type="EMBL" id="BIMR01000181">
    <property type="protein sequence ID" value="GCE77185.1"/>
    <property type="molecule type" value="Genomic_DNA"/>
</dbReference>
<feature type="transmembrane region" description="Helical" evidence="8">
    <location>
        <begin position="295"/>
        <end position="316"/>
    </location>
</feature>
<gene>
    <name evidence="9" type="ORF">CBZ_22410</name>
</gene>
<feature type="transmembrane region" description="Helical" evidence="8">
    <location>
        <begin position="23"/>
        <end position="47"/>
    </location>
</feature>
<accession>A0A402DSU7</accession>